<comment type="caution">
    <text evidence="1">The sequence shown here is derived from an EMBL/GenBank/DDBJ whole genome shotgun (WGS) entry which is preliminary data.</text>
</comment>
<proteinExistence type="predicted"/>
<protein>
    <submittedName>
        <fullName evidence="1">Uncharacterized protein</fullName>
    </submittedName>
</protein>
<dbReference type="AlphaFoldDB" id="A0A645I283"/>
<name>A0A645I283_9ZZZZ</name>
<sequence>MEIITQTGEDASLTDSFQRDQRPMSDQFVAVVEFDFPDPLMGGKRRFQFLLIQDVLRFDVRHFRLWQRHPEIVFGT</sequence>
<gene>
    <name evidence="1" type="ORF">SDC9_189157</name>
</gene>
<evidence type="ECO:0000313" key="1">
    <source>
        <dbReference type="EMBL" id="MPN41603.1"/>
    </source>
</evidence>
<reference evidence="1" key="1">
    <citation type="submission" date="2019-08" db="EMBL/GenBank/DDBJ databases">
        <authorList>
            <person name="Kucharzyk K."/>
            <person name="Murdoch R.W."/>
            <person name="Higgins S."/>
            <person name="Loffler F."/>
        </authorList>
    </citation>
    <scope>NUCLEOTIDE SEQUENCE</scope>
</reference>
<organism evidence="1">
    <name type="scientific">bioreactor metagenome</name>
    <dbReference type="NCBI Taxonomy" id="1076179"/>
    <lineage>
        <taxon>unclassified sequences</taxon>
        <taxon>metagenomes</taxon>
        <taxon>ecological metagenomes</taxon>
    </lineage>
</organism>
<dbReference type="EMBL" id="VSSQ01098766">
    <property type="protein sequence ID" value="MPN41603.1"/>
    <property type="molecule type" value="Genomic_DNA"/>
</dbReference>
<accession>A0A645I283</accession>